<dbReference type="CDD" id="cd06171">
    <property type="entry name" value="Sigma70_r4"/>
    <property type="match status" value="1"/>
</dbReference>
<dbReference type="Pfam" id="PF04542">
    <property type="entry name" value="Sigma70_r2"/>
    <property type="match status" value="1"/>
</dbReference>
<dbReference type="NCBIfam" id="TIGR02937">
    <property type="entry name" value="sigma70-ECF"/>
    <property type="match status" value="1"/>
</dbReference>
<evidence type="ECO:0000256" key="3">
    <source>
        <dbReference type="ARBA" id="ARBA00023082"/>
    </source>
</evidence>
<dbReference type="InterPro" id="IPR007627">
    <property type="entry name" value="RNA_pol_sigma70_r2"/>
</dbReference>
<sequence>MHQQRDQKTTGASTDALFECYGTPLFTYLRQHTRTREDAEDILLDVFIAAMEDAHFASLAEPVQVAWLWRVTRNKSIDAFRKIGGRHNIPLEHITNTLYANEVHDPEQAALQLDKIAQLKDILDTLPAQQQEILWLRFGYNLRSPEIASILGKTDLAVRAMLSRTMNFLRKSQFIGEREE</sequence>
<keyword evidence="9" id="KW-1185">Reference proteome</keyword>
<feature type="domain" description="RNA polymerase sigma factor 70 region 4 type 2" evidence="7">
    <location>
        <begin position="118"/>
        <end position="167"/>
    </location>
</feature>
<dbReference type="InterPro" id="IPR014284">
    <property type="entry name" value="RNA_pol_sigma-70_dom"/>
</dbReference>
<dbReference type="SUPFAM" id="SSF88659">
    <property type="entry name" value="Sigma3 and sigma4 domains of RNA polymerase sigma factors"/>
    <property type="match status" value="1"/>
</dbReference>
<keyword evidence="2" id="KW-0805">Transcription regulation</keyword>
<dbReference type="GO" id="GO:0003677">
    <property type="term" value="F:DNA binding"/>
    <property type="evidence" value="ECO:0007669"/>
    <property type="project" value="UniProtKB-KW"/>
</dbReference>
<dbReference type="InterPro" id="IPR013324">
    <property type="entry name" value="RNA_pol_sigma_r3/r4-like"/>
</dbReference>
<comment type="caution">
    <text evidence="8">The sequence shown here is derived from an EMBL/GenBank/DDBJ whole genome shotgun (WGS) entry which is preliminary data.</text>
</comment>
<dbReference type="InterPro" id="IPR013325">
    <property type="entry name" value="RNA_pol_sigma_r2"/>
</dbReference>
<dbReference type="GO" id="GO:0016987">
    <property type="term" value="F:sigma factor activity"/>
    <property type="evidence" value="ECO:0007669"/>
    <property type="project" value="UniProtKB-KW"/>
</dbReference>
<evidence type="ECO:0000313" key="9">
    <source>
        <dbReference type="Proteomes" id="UP000326912"/>
    </source>
</evidence>
<dbReference type="PANTHER" id="PTHR43133:SF8">
    <property type="entry name" value="RNA POLYMERASE SIGMA FACTOR HI_1459-RELATED"/>
    <property type="match status" value="1"/>
</dbReference>
<dbReference type="InterPro" id="IPR039425">
    <property type="entry name" value="RNA_pol_sigma-70-like"/>
</dbReference>
<comment type="similarity">
    <text evidence="1">Belongs to the sigma-70 factor family. ECF subfamily.</text>
</comment>
<evidence type="ECO:0000256" key="5">
    <source>
        <dbReference type="ARBA" id="ARBA00023163"/>
    </source>
</evidence>
<evidence type="ECO:0000259" key="6">
    <source>
        <dbReference type="Pfam" id="PF04542"/>
    </source>
</evidence>
<keyword evidence="4" id="KW-0238">DNA-binding</keyword>
<proteinExistence type="inferred from homology"/>
<dbReference type="SUPFAM" id="SSF88946">
    <property type="entry name" value="Sigma2 domain of RNA polymerase sigma factors"/>
    <property type="match status" value="1"/>
</dbReference>
<protein>
    <recommendedName>
        <fullName evidence="10">DNA-directed RNA polymerase sigma-70 factor</fullName>
    </recommendedName>
</protein>
<dbReference type="Proteomes" id="UP000326912">
    <property type="component" value="Unassembled WGS sequence"/>
</dbReference>
<name>A0A5J4KZB4_9CHLR</name>
<dbReference type="AlphaFoldDB" id="A0A5J4KZB4"/>
<gene>
    <name evidence="8" type="ORF">KDW_59730</name>
</gene>
<evidence type="ECO:0000313" key="8">
    <source>
        <dbReference type="EMBL" id="GER91811.1"/>
    </source>
</evidence>
<dbReference type="RefSeq" id="WP_151759410.1">
    <property type="nucleotide sequence ID" value="NZ_BKZW01000004.1"/>
</dbReference>
<evidence type="ECO:0000256" key="2">
    <source>
        <dbReference type="ARBA" id="ARBA00023015"/>
    </source>
</evidence>
<organism evidence="8 9">
    <name type="scientific">Dictyobacter vulcani</name>
    <dbReference type="NCBI Taxonomy" id="2607529"/>
    <lineage>
        <taxon>Bacteria</taxon>
        <taxon>Bacillati</taxon>
        <taxon>Chloroflexota</taxon>
        <taxon>Ktedonobacteria</taxon>
        <taxon>Ktedonobacterales</taxon>
        <taxon>Dictyobacteraceae</taxon>
        <taxon>Dictyobacter</taxon>
    </lineage>
</organism>
<reference evidence="8 9" key="1">
    <citation type="submission" date="2019-10" db="EMBL/GenBank/DDBJ databases">
        <title>Dictyobacter vulcani sp. nov., within the class Ktedonobacteria, isolated from soil of volcanic Mt. Zao.</title>
        <authorList>
            <person name="Zheng Y."/>
            <person name="Wang C.M."/>
            <person name="Sakai Y."/>
            <person name="Abe K."/>
            <person name="Yokota A."/>
            <person name="Yabe S."/>
        </authorList>
    </citation>
    <scope>NUCLEOTIDE SEQUENCE [LARGE SCALE GENOMIC DNA]</scope>
    <source>
        <strain evidence="8 9">W12</strain>
    </source>
</reference>
<dbReference type="InterPro" id="IPR036388">
    <property type="entry name" value="WH-like_DNA-bd_sf"/>
</dbReference>
<evidence type="ECO:0000259" key="7">
    <source>
        <dbReference type="Pfam" id="PF08281"/>
    </source>
</evidence>
<dbReference type="Pfam" id="PF08281">
    <property type="entry name" value="Sigma70_r4_2"/>
    <property type="match status" value="1"/>
</dbReference>
<keyword evidence="5" id="KW-0804">Transcription</keyword>
<dbReference type="EMBL" id="BKZW01000004">
    <property type="protein sequence ID" value="GER91811.1"/>
    <property type="molecule type" value="Genomic_DNA"/>
</dbReference>
<dbReference type="InterPro" id="IPR013249">
    <property type="entry name" value="RNA_pol_sigma70_r4_t2"/>
</dbReference>
<evidence type="ECO:0008006" key="10">
    <source>
        <dbReference type="Google" id="ProtNLM"/>
    </source>
</evidence>
<evidence type="ECO:0000256" key="4">
    <source>
        <dbReference type="ARBA" id="ARBA00023125"/>
    </source>
</evidence>
<keyword evidence="3" id="KW-0731">Sigma factor</keyword>
<evidence type="ECO:0000256" key="1">
    <source>
        <dbReference type="ARBA" id="ARBA00010641"/>
    </source>
</evidence>
<accession>A0A5J4KZB4</accession>
<dbReference type="PANTHER" id="PTHR43133">
    <property type="entry name" value="RNA POLYMERASE ECF-TYPE SIGMA FACTO"/>
    <property type="match status" value="1"/>
</dbReference>
<dbReference type="Gene3D" id="1.10.10.10">
    <property type="entry name" value="Winged helix-like DNA-binding domain superfamily/Winged helix DNA-binding domain"/>
    <property type="match status" value="1"/>
</dbReference>
<dbReference type="GO" id="GO:0006352">
    <property type="term" value="P:DNA-templated transcription initiation"/>
    <property type="evidence" value="ECO:0007669"/>
    <property type="project" value="InterPro"/>
</dbReference>
<dbReference type="Gene3D" id="1.10.1740.10">
    <property type="match status" value="1"/>
</dbReference>
<feature type="domain" description="RNA polymerase sigma-70 region 2" evidence="6">
    <location>
        <begin position="17"/>
        <end position="82"/>
    </location>
</feature>